<proteinExistence type="predicted"/>
<protein>
    <submittedName>
        <fullName evidence="1">Uncharacterized protein</fullName>
    </submittedName>
</protein>
<keyword evidence="2" id="KW-1185">Reference proteome</keyword>
<dbReference type="Proteomes" id="UP000824469">
    <property type="component" value="Unassembled WGS sequence"/>
</dbReference>
<sequence length="268" mass="30029">MNYMDMHLKLGYKTEQARKEYHTIASKWLIRGRNRESSHMDETTLRESALVSSNSNEVCKNLYDEFDRHVDDLFTSSLQEVPLEASSLEPSIEHVTVLDSNGMDSLGLSHEDNLEFSVDDHVLHGVDDFVDDVHSGPVTHELYLMGVEDIHSSSLVMSPIYDMAALTHGETNEEESASVGIQSTCVGYENSTDGALVKLENIAKKNDMSSDFYDSIHVSLLHHERMPILHEDDNAMGPFIGGIQELGVKNGFCVMNSSHKNSDFLYQT</sequence>
<reference evidence="1 2" key="1">
    <citation type="journal article" date="2021" name="Nat. Plants">
        <title>The Taxus genome provides insights into paclitaxel biosynthesis.</title>
        <authorList>
            <person name="Xiong X."/>
            <person name="Gou J."/>
            <person name="Liao Q."/>
            <person name="Li Y."/>
            <person name="Zhou Q."/>
            <person name="Bi G."/>
            <person name="Li C."/>
            <person name="Du R."/>
            <person name="Wang X."/>
            <person name="Sun T."/>
            <person name="Guo L."/>
            <person name="Liang H."/>
            <person name="Lu P."/>
            <person name="Wu Y."/>
            <person name="Zhang Z."/>
            <person name="Ro D.K."/>
            <person name="Shang Y."/>
            <person name="Huang S."/>
            <person name="Yan J."/>
        </authorList>
    </citation>
    <scope>NUCLEOTIDE SEQUENCE [LARGE SCALE GENOMIC DNA]</scope>
    <source>
        <strain evidence="1">Ta-2019</strain>
    </source>
</reference>
<comment type="caution">
    <text evidence="1">The sequence shown here is derived from an EMBL/GenBank/DDBJ whole genome shotgun (WGS) entry which is preliminary data.</text>
</comment>
<evidence type="ECO:0000313" key="2">
    <source>
        <dbReference type="Proteomes" id="UP000824469"/>
    </source>
</evidence>
<accession>A0AA38G1D3</accession>
<dbReference type="EMBL" id="JAHRHJ020000005">
    <property type="protein sequence ID" value="KAH9314364.1"/>
    <property type="molecule type" value="Genomic_DNA"/>
</dbReference>
<organism evidence="1 2">
    <name type="scientific">Taxus chinensis</name>
    <name type="common">Chinese yew</name>
    <name type="synonym">Taxus wallichiana var. chinensis</name>
    <dbReference type="NCBI Taxonomy" id="29808"/>
    <lineage>
        <taxon>Eukaryota</taxon>
        <taxon>Viridiplantae</taxon>
        <taxon>Streptophyta</taxon>
        <taxon>Embryophyta</taxon>
        <taxon>Tracheophyta</taxon>
        <taxon>Spermatophyta</taxon>
        <taxon>Pinopsida</taxon>
        <taxon>Pinidae</taxon>
        <taxon>Conifers II</taxon>
        <taxon>Cupressales</taxon>
        <taxon>Taxaceae</taxon>
        <taxon>Taxus</taxon>
    </lineage>
</organism>
<gene>
    <name evidence="1" type="ORF">KI387_022991</name>
</gene>
<dbReference type="AlphaFoldDB" id="A0AA38G1D3"/>
<name>A0AA38G1D3_TAXCH</name>
<evidence type="ECO:0000313" key="1">
    <source>
        <dbReference type="EMBL" id="KAH9314364.1"/>
    </source>
</evidence>